<dbReference type="STRING" id="847.BRW83_1822"/>
<dbReference type="Proteomes" id="UP000005089">
    <property type="component" value="Unassembled WGS sequence"/>
</dbReference>
<dbReference type="PANTHER" id="PTHR43364:SF4">
    <property type="entry name" value="NAD(P)-LINKED OXIDOREDUCTASE SUPERFAMILY PROTEIN"/>
    <property type="match status" value="1"/>
</dbReference>
<dbReference type="InterPro" id="IPR036812">
    <property type="entry name" value="NAD(P)_OxRdtase_dom_sf"/>
</dbReference>
<dbReference type="eggNOG" id="COG0667">
    <property type="taxonomic scope" value="Bacteria"/>
</dbReference>
<dbReference type="GO" id="GO:0005829">
    <property type="term" value="C:cytosol"/>
    <property type="evidence" value="ECO:0007669"/>
    <property type="project" value="TreeGrafter"/>
</dbReference>
<dbReference type="OrthoDB" id="5488419at2"/>
<evidence type="ECO:0000256" key="1">
    <source>
        <dbReference type="ARBA" id="ARBA00023002"/>
    </source>
</evidence>
<accession>C3X875</accession>
<dbReference type="InterPro" id="IPR050523">
    <property type="entry name" value="AKR_Detox_Biosynth"/>
</dbReference>
<dbReference type="PANTHER" id="PTHR43364">
    <property type="entry name" value="NADH-SPECIFIC METHYLGLYOXAL REDUCTASE-RELATED"/>
    <property type="match status" value="1"/>
</dbReference>
<dbReference type="Pfam" id="PF00248">
    <property type="entry name" value="Aldo_ket_red"/>
    <property type="match status" value="1"/>
</dbReference>
<sequence length="327" mass="36854">METRKIPKTDLNLSAIAFGSFASGGWAPSEKKAATEAIRASYQMGITTFDTAPIYGLGETETVIGEALKPFPRDKIQIMTKFGLRWIYQKGTYFRSFINFDGKKVDIYRYASKESVIEECENSLKRLNMDYIDLYQLHWPDETTPMEETFEGIQRLVEQGKVRYVGVSNLTPEQLDKVEHTFPVVSIQMPYNMLDRKIEEEIIPYCIEHDTALIAYRPLGAGLLTGKMSPDIDFSRHDTRRGHPNFTPENIRKANKFVDSLRPIAQANKVSVPQLVLSWTLNRPGITCVLTGAMNSAQAIENAKAANIKLSKKDTNAINTALLESGF</sequence>
<name>C3X875_OXAFO</name>
<dbReference type="SUPFAM" id="SSF51430">
    <property type="entry name" value="NAD(P)-linked oxidoreductase"/>
    <property type="match status" value="1"/>
</dbReference>
<dbReference type="Gene3D" id="3.20.20.100">
    <property type="entry name" value="NADP-dependent oxidoreductase domain"/>
    <property type="match status" value="1"/>
</dbReference>
<dbReference type="EMBL" id="GG658170">
    <property type="protein sequence ID" value="EEO29401.1"/>
    <property type="molecule type" value="Genomic_DNA"/>
</dbReference>
<keyword evidence="4" id="KW-1185">Reference proteome</keyword>
<dbReference type="CDD" id="cd19084">
    <property type="entry name" value="AKR_AKR11B1-like"/>
    <property type="match status" value="1"/>
</dbReference>
<dbReference type="GeneID" id="77135659"/>
<dbReference type="RefSeq" id="WP_005879831.1">
    <property type="nucleotide sequence ID" value="NZ_CP019430.1"/>
</dbReference>
<gene>
    <name evidence="3" type="ORF">OFBG_00429</name>
</gene>
<dbReference type="InterPro" id="IPR023210">
    <property type="entry name" value="NADP_OxRdtase_dom"/>
</dbReference>
<dbReference type="HOGENOM" id="CLU_023205_2_3_4"/>
<reference evidence="3 4" key="1">
    <citation type="submission" date="2009-02" db="EMBL/GenBank/DDBJ databases">
        <title>The Genome Sequence of Oxalobacter formigenes OXCC13.</title>
        <authorList>
            <consortium name="The Broad Institute Genome Sequencing Platform"/>
            <person name="Ward D."/>
            <person name="Young S.K."/>
            <person name="Kodira C.D."/>
            <person name="Zeng Q."/>
            <person name="Koehrsen M."/>
            <person name="Alvarado L."/>
            <person name="Berlin A."/>
            <person name="Borenstein D."/>
            <person name="Chen Z."/>
            <person name="Engels R."/>
            <person name="Freedman E."/>
            <person name="Gellesch M."/>
            <person name="Goldberg J."/>
            <person name="Griggs A."/>
            <person name="Gujja S."/>
            <person name="Heiman D."/>
            <person name="Hepburn T."/>
            <person name="Howarth C."/>
            <person name="Jen D."/>
            <person name="Larson L."/>
            <person name="Lewis B."/>
            <person name="Mehta T."/>
            <person name="Park D."/>
            <person name="Pearson M."/>
            <person name="Roberts A."/>
            <person name="Saif S."/>
            <person name="Shea T."/>
            <person name="Shenoy N."/>
            <person name="Sisk P."/>
            <person name="Stolte C."/>
            <person name="Sykes S."/>
            <person name="Walk T."/>
            <person name="White J."/>
            <person name="Yandava C."/>
            <person name="Allison M.J."/>
            <person name="Lander E."/>
            <person name="Nusbaum C."/>
            <person name="Galagan J."/>
            <person name="Birren B."/>
        </authorList>
    </citation>
    <scope>NUCLEOTIDE SEQUENCE [LARGE SCALE GENOMIC DNA]</scope>
    <source>
        <strain evidence="3 4">OXCC13</strain>
    </source>
</reference>
<dbReference type="GO" id="GO:0016491">
    <property type="term" value="F:oxidoreductase activity"/>
    <property type="evidence" value="ECO:0007669"/>
    <property type="project" value="UniProtKB-KW"/>
</dbReference>
<proteinExistence type="predicted"/>
<dbReference type="AlphaFoldDB" id="C3X875"/>
<evidence type="ECO:0000313" key="3">
    <source>
        <dbReference type="EMBL" id="EEO29401.1"/>
    </source>
</evidence>
<organism evidence="3 4">
    <name type="scientific">Oxalobacter formigenes OXCC13</name>
    <dbReference type="NCBI Taxonomy" id="556269"/>
    <lineage>
        <taxon>Bacteria</taxon>
        <taxon>Pseudomonadati</taxon>
        <taxon>Pseudomonadota</taxon>
        <taxon>Betaproteobacteria</taxon>
        <taxon>Burkholderiales</taxon>
        <taxon>Oxalobacteraceae</taxon>
        <taxon>Oxalobacter</taxon>
    </lineage>
</organism>
<dbReference type="InterPro" id="IPR020471">
    <property type="entry name" value="AKR"/>
</dbReference>
<protein>
    <recommendedName>
        <fullName evidence="2">NADP-dependent oxidoreductase domain-containing protein</fullName>
    </recommendedName>
</protein>
<dbReference type="PRINTS" id="PR00069">
    <property type="entry name" value="ALDKETRDTASE"/>
</dbReference>
<evidence type="ECO:0000313" key="4">
    <source>
        <dbReference type="Proteomes" id="UP000005089"/>
    </source>
</evidence>
<evidence type="ECO:0000259" key="2">
    <source>
        <dbReference type="Pfam" id="PF00248"/>
    </source>
</evidence>
<feature type="domain" description="NADP-dependent oxidoreductase" evidence="2">
    <location>
        <begin position="16"/>
        <end position="320"/>
    </location>
</feature>
<keyword evidence="1" id="KW-0560">Oxidoreductase</keyword>